<evidence type="ECO:0000256" key="1">
    <source>
        <dbReference type="SAM" id="MobiDB-lite"/>
    </source>
</evidence>
<dbReference type="EMBL" id="VIEB01000424">
    <property type="protein sequence ID" value="TQD91303.1"/>
    <property type="molecule type" value="Genomic_DNA"/>
</dbReference>
<accession>A0A540LXR6</accession>
<evidence type="ECO:0000313" key="2">
    <source>
        <dbReference type="EMBL" id="TQD91303.1"/>
    </source>
</evidence>
<organism evidence="2 3">
    <name type="scientific">Malus baccata</name>
    <name type="common">Siberian crab apple</name>
    <name type="synonym">Pyrus baccata</name>
    <dbReference type="NCBI Taxonomy" id="106549"/>
    <lineage>
        <taxon>Eukaryota</taxon>
        <taxon>Viridiplantae</taxon>
        <taxon>Streptophyta</taxon>
        <taxon>Embryophyta</taxon>
        <taxon>Tracheophyta</taxon>
        <taxon>Spermatophyta</taxon>
        <taxon>Magnoliopsida</taxon>
        <taxon>eudicotyledons</taxon>
        <taxon>Gunneridae</taxon>
        <taxon>Pentapetalae</taxon>
        <taxon>rosids</taxon>
        <taxon>fabids</taxon>
        <taxon>Rosales</taxon>
        <taxon>Rosaceae</taxon>
        <taxon>Amygdaloideae</taxon>
        <taxon>Maleae</taxon>
        <taxon>Malus</taxon>
    </lineage>
</organism>
<evidence type="ECO:0000313" key="3">
    <source>
        <dbReference type="Proteomes" id="UP000315295"/>
    </source>
</evidence>
<protein>
    <submittedName>
        <fullName evidence="2">Uncharacterized protein</fullName>
    </submittedName>
</protein>
<dbReference type="Proteomes" id="UP000315295">
    <property type="component" value="Unassembled WGS sequence"/>
</dbReference>
<feature type="compositionally biased region" description="Basic and acidic residues" evidence="1">
    <location>
        <begin position="33"/>
        <end position="52"/>
    </location>
</feature>
<proteinExistence type="predicted"/>
<feature type="compositionally biased region" description="Polar residues" evidence="1">
    <location>
        <begin position="14"/>
        <end position="32"/>
    </location>
</feature>
<feature type="region of interest" description="Disordered" evidence="1">
    <location>
        <begin position="1"/>
        <end position="84"/>
    </location>
</feature>
<gene>
    <name evidence="2" type="ORF">C1H46_023115</name>
</gene>
<keyword evidence="3" id="KW-1185">Reference proteome</keyword>
<comment type="caution">
    <text evidence="2">The sequence shown here is derived from an EMBL/GenBank/DDBJ whole genome shotgun (WGS) entry which is preliminary data.</text>
</comment>
<feature type="compositionally biased region" description="Acidic residues" evidence="1">
    <location>
        <begin position="64"/>
        <end position="76"/>
    </location>
</feature>
<dbReference type="AlphaFoldDB" id="A0A540LXR6"/>
<name>A0A540LXR6_MALBA</name>
<reference evidence="2 3" key="1">
    <citation type="journal article" date="2019" name="G3 (Bethesda)">
        <title>Sequencing of a Wild Apple (Malus baccata) Genome Unravels the Differences Between Cultivated and Wild Apple Species Regarding Disease Resistance and Cold Tolerance.</title>
        <authorList>
            <person name="Chen X."/>
        </authorList>
    </citation>
    <scope>NUCLEOTIDE SEQUENCE [LARGE SCALE GENOMIC DNA]</scope>
    <source>
        <strain evidence="3">cv. Shandingzi</strain>
        <tissue evidence="2">Leaves</tissue>
    </source>
</reference>
<sequence>MCQSLKTPAKEVAPSSSAHRTRSAQASAFSDTSKPHDFADITKASEEERSVGETDSNEVAGEGLADEETNNTDAESDLGSGGHP</sequence>